<accession>A0A139M9T6</accession>
<feature type="compositionally biased region" description="Basic and acidic residues" evidence="1">
    <location>
        <begin position="1"/>
        <end position="20"/>
    </location>
</feature>
<comment type="caution">
    <text evidence="2">The sequence shown here is derived from an EMBL/GenBank/DDBJ whole genome shotgun (WGS) entry which is preliminary data.</text>
</comment>
<evidence type="ECO:0000256" key="1">
    <source>
        <dbReference type="SAM" id="MobiDB-lite"/>
    </source>
</evidence>
<feature type="region of interest" description="Disordered" evidence="1">
    <location>
        <begin position="1"/>
        <end position="21"/>
    </location>
</feature>
<gene>
    <name evidence="2" type="ORF">SORDD05_00798</name>
</gene>
<name>A0A139M9T6_STROR</name>
<sequence>MEKLKNTDKKASAQREKLEKPPISQLSFQNKRILVWLSQTRIF</sequence>
<evidence type="ECO:0000313" key="3">
    <source>
        <dbReference type="Proteomes" id="UP000070541"/>
    </source>
</evidence>
<reference evidence="2 3" key="1">
    <citation type="submission" date="2016-01" db="EMBL/GenBank/DDBJ databases">
        <title>Highly variable Streptococcus oralis are common among viridans streptococci isolated from primates.</title>
        <authorList>
            <person name="Denapaite D."/>
            <person name="Rieger M."/>
            <person name="Koendgen S."/>
            <person name="Brueckner R."/>
            <person name="Ochigava I."/>
            <person name="Kappeler P."/>
            <person name="Maetz-Rensing K."/>
            <person name="Leendertz F."/>
            <person name="Hakenbeck R."/>
        </authorList>
    </citation>
    <scope>NUCLEOTIDE SEQUENCE [LARGE SCALE GENOMIC DNA]</scope>
    <source>
        <strain evidence="2 3">DD05</strain>
    </source>
</reference>
<proteinExistence type="predicted"/>
<organism evidence="2 3">
    <name type="scientific">Streptococcus oralis</name>
    <dbReference type="NCBI Taxonomy" id="1303"/>
    <lineage>
        <taxon>Bacteria</taxon>
        <taxon>Bacillati</taxon>
        <taxon>Bacillota</taxon>
        <taxon>Bacilli</taxon>
        <taxon>Lactobacillales</taxon>
        <taxon>Streptococcaceae</taxon>
        <taxon>Streptococcus</taxon>
    </lineage>
</organism>
<protein>
    <submittedName>
        <fullName evidence="2">Uncharacterized protein</fullName>
    </submittedName>
</protein>
<dbReference type="RefSeq" id="WP_269139509.1">
    <property type="nucleotide sequence ID" value="NZ_KQ969037.1"/>
</dbReference>
<dbReference type="Proteomes" id="UP000070541">
    <property type="component" value="Unassembled WGS sequence"/>
</dbReference>
<dbReference type="EMBL" id="LQOG01000023">
    <property type="protein sequence ID" value="KXT60429.1"/>
    <property type="molecule type" value="Genomic_DNA"/>
</dbReference>
<evidence type="ECO:0000313" key="2">
    <source>
        <dbReference type="EMBL" id="KXT60429.1"/>
    </source>
</evidence>
<dbReference type="AlphaFoldDB" id="A0A139M9T6"/>